<keyword evidence="3" id="KW-0472">Membrane</keyword>
<dbReference type="Proteomes" id="UP001610446">
    <property type="component" value="Unassembled WGS sequence"/>
</dbReference>
<comment type="caution">
    <text evidence="5">The sequence shown here is derived from an EMBL/GenBank/DDBJ whole genome shotgun (WGS) entry which is preliminary data.</text>
</comment>
<keyword evidence="6" id="KW-1185">Reference proteome</keyword>
<name>A0ABR4J0N6_9EURO</name>
<dbReference type="PANTHER" id="PTHR48081">
    <property type="entry name" value="AB HYDROLASE SUPERFAMILY PROTEIN C4A8.06C"/>
    <property type="match status" value="1"/>
</dbReference>
<dbReference type="InterPro" id="IPR013094">
    <property type="entry name" value="AB_hydrolase_3"/>
</dbReference>
<sequence length="394" mass="43646">MSRDSNNTVSLFGRLSFLLGLVTVVPITVISSTVRRLWRPSDYSLKDDIFLALVRRLRLVPLPIRRKLGFSIEIKTIRESPRFIDTEPEICQKISRPGFEGYWICRGCVHGLQKSPADSHGTLLWLHGGAYISGSALAASVSLLRIAEVAAEQNISVNVFSLEYSLAPEAKFQTQLDEVTAAYQFLIEDQGIDPARVMVFGESAGGHLALSLAYNVQRQCMPKPGKLVLISPWVNLANSGDTFVTNKHKDSLDKWDLDECVDHLLGGPDGLLKFAEYINFALPLSTSKTSADEGEDRNWSQVLQSAWVTVGANDVFFSDVSEFVTNAGSDGVHVDFRVERGKPHGWFGYRDALRVKDYLSLLPTEDASAMLKSSEELAKVVLDHVHGYANNPFL</sequence>
<proteinExistence type="inferred from homology"/>
<dbReference type="Gene3D" id="3.40.50.1820">
    <property type="entry name" value="alpha/beta hydrolase"/>
    <property type="match status" value="1"/>
</dbReference>
<dbReference type="EMBL" id="JBFXLU010000240">
    <property type="protein sequence ID" value="KAL2833554.1"/>
    <property type="molecule type" value="Genomic_DNA"/>
</dbReference>
<dbReference type="InterPro" id="IPR029058">
    <property type="entry name" value="AB_hydrolase_fold"/>
</dbReference>
<evidence type="ECO:0000259" key="4">
    <source>
        <dbReference type="Pfam" id="PF07859"/>
    </source>
</evidence>
<protein>
    <submittedName>
        <fullName evidence="5">Alpha/Beta hydrolase protein</fullName>
    </submittedName>
</protein>
<evidence type="ECO:0000256" key="3">
    <source>
        <dbReference type="SAM" id="Phobius"/>
    </source>
</evidence>
<keyword evidence="2 5" id="KW-0378">Hydrolase</keyword>
<dbReference type="PANTHER" id="PTHR48081:SF11">
    <property type="entry name" value="ALPHA_BETA HYDROLASE FOLD-3 DOMAIN-CONTAINING PROTEIN-RELATED"/>
    <property type="match status" value="1"/>
</dbReference>
<dbReference type="SUPFAM" id="SSF53474">
    <property type="entry name" value="alpha/beta-Hydrolases"/>
    <property type="match status" value="1"/>
</dbReference>
<dbReference type="Pfam" id="PF07859">
    <property type="entry name" value="Abhydrolase_3"/>
    <property type="match status" value="1"/>
</dbReference>
<organism evidence="5 6">
    <name type="scientific">Aspergillus pseudoustus</name>
    <dbReference type="NCBI Taxonomy" id="1810923"/>
    <lineage>
        <taxon>Eukaryota</taxon>
        <taxon>Fungi</taxon>
        <taxon>Dikarya</taxon>
        <taxon>Ascomycota</taxon>
        <taxon>Pezizomycotina</taxon>
        <taxon>Eurotiomycetes</taxon>
        <taxon>Eurotiomycetidae</taxon>
        <taxon>Eurotiales</taxon>
        <taxon>Aspergillaceae</taxon>
        <taxon>Aspergillus</taxon>
        <taxon>Aspergillus subgen. Nidulantes</taxon>
    </lineage>
</organism>
<evidence type="ECO:0000256" key="1">
    <source>
        <dbReference type="ARBA" id="ARBA00010515"/>
    </source>
</evidence>
<dbReference type="GO" id="GO:0016787">
    <property type="term" value="F:hydrolase activity"/>
    <property type="evidence" value="ECO:0007669"/>
    <property type="project" value="UniProtKB-KW"/>
</dbReference>
<accession>A0ABR4J0N6</accession>
<gene>
    <name evidence="5" type="ORF">BJY01DRAFT_92740</name>
</gene>
<reference evidence="5 6" key="1">
    <citation type="submission" date="2024-07" db="EMBL/GenBank/DDBJ databases">
        <title>Section-level genome sequencing and comparative genomics of Aspergillus sections Usti and Cavernicolus.</title>
        <authorList>
            <consortium name="Lawrence Berkeley National Laboratory"/>
            <person name="Nybo J.L."/>
            <person name="Vesth T.C."/>
            <person name="Theobald S."/>
            <person name="Frisvad J.C."/>
            <person name="Larsen T.O."/>
            <person name="Kjaerboelling I."/>
            <person name="Rothschild-Mancinelli K."/>
            <person name="Lyhne E.K."/>
            <person name="Kogle M.E."/>
            <person name="Barry K."/>
            <person name="Clum A."/>
            <person name="Na H."/>
            <person name="Ledsgaard L."/>
            <person name="Lin J."/>
            <person name="Lipzen A."/>
            <person name="Kuo A."/>
            <person name="Riley R."/>
            <person name="Mondo S."/>
            <person name="Labutti K."/>
            <person name="Haridas S."/>
            <person name="Pangalinan J."/>
            <person name="Salamov A.A."/>
            <person name="Simmons B.A."/>
            <person name="Magnuson J.K."/>
            <person name="Chen J."/>
            <person name="Drula E."/>
            <person name="Henrissat B."/>
            <person name="Wiebenga A."/>
            <person name="Lubbers R.J."/>
            <person name="Gomes A.C."/>
            <person name="Makela M.R."/>
            <person name="Stajich J."/>
            <person name="Grigoriev I.V."/>
            <person name="Mortensen U.H."/>
            <person name="De Vries R.P."/>
            <person name="Baker S.E."/>
            <person name="Andersen M.R."/>
        </authorList>
    </citation>
    <scope>NUCLEOTIDE SEQUENCE [LARGE SCALE GENOMIC DNA]</scope>
    <source>
        <strain evidence="5 6">CBS 123904</strain>
    </source>
</reference>
<dbReference type="InterPro" id="IPR002168">
    <property type="entry name" value="Lipase_GDXG_HIS_AS"/>
</dbReference>
<evidence type="ECO:0000313" key="6">
    <source>
        <dbReference type="Proteomes" id="UP001610446"/>
    </source>
</evidence>
<evidence type="ECO:0000313" key="5">
    <source>
        <dbReference type="EMBL" id="KAL2833554.1"/>
    </source>
</evidence>
<dbReference type="PROSITE" id="PS01173">
    <property type="entry name" value="LIPASE_GDXG_HIS"/>
    <property type="match status" value="1"/>
</dbReference>
<comment type="similarity">
    <text evidence="1">Belongs to the 'GDXG' lipolytic enzyme family.</text>
</comment>
<feature type="transmembrane region" description="Helical" evidence="3">
    <location>
        <begin position="12"/>
        <end position="34"/>
    </location>
</feature>
<feature type="domain" description="Alpha/beta hydrolase fold-3" evidence="4">
    <location>
        <begin position="123"/>
        <end position="347"/>
    </location>
</feature>
<evidence type="ECO:0000256" key="2">
    <source>
        <dbReference type="ARBA" id="ARBA00022801"/>
    </source>
</evidence>
<dbReference type="InterPro" id="IPR050300">
    <property type="entry name" value="GDXG_lipolytic_enzyme"/>
</dbReference>
<keyword evidence="3" id="KW-1133">Transmembrane helix</keyword>
<keyword evidence="3" id="KW-0812">Transmembrane</keyword>